<reference evidence="1 2" key="1">
    <citation type="submission" date="2013-08" db="EMBL/GenBank/DDBJ databases">
        <title>The genome sequence of Skermanella stibiiresistens.</title>
        <authorList>
            <person name="Zhu W."/>
            <person name="Wang G."/>
        </authorList>
    </citation>
    <scope>NUCLEOTIDE SEQUENCE [LARGE SCALE GENOMIC DNA]</scope>
    <source>
        <strain evidence="1 2">SB22</strain>
    </source>
</reference>
<evidence type="ECO:0000313" key="1">
    <source>
        <dbReference type="EMBL" id="EWY39687.1"/>
    </source>
</evidence>
<organism evidence="1 2">
    <name type="scientific">Skermanella stibiiresistens SB22</name>
    <dbReference type="NCBI Taxonomy" id="1385369"/>
    <lineage>
        <taxon>Bacteria</taxon>
        <taxon>Pseudomonadati</taxon>
        <taxon>Pseudomonadota</taxon>
        <taxon>Alphaproteobacteria</taxon>
        <taxon>Rhodospirillales</taxon>
        <taxon>Azospirillaceae</taxon>
        <taxon>Skermanella</taxon>
    </lineage>
</organism>
<comment type="caution">
    <text evidence="1">The sequence shown here is derived from an EMBL/GenBank/DDBJ whole genome shotgun (WGS) entry which is preliminary data.</text>
</comment>
<dbReference type="Proteomes" id="UP000019486">
    <property type="component" value="Unassembled WGS sequence"/>
</dbReference>
<dbReference type="EMBL" id="AVFL01000011">
    <property type="protein sequence ID" value="EWY39687.1"/>
    <property type="molecule type" value="Genomic_DNA"/>
</dbReference>
<dbReference type="AlphaFoldDB" id="W9H4R8"/>
<name>W9H4R8_9PROT</name>
<protein>
    <submittedName>
        <fullName evidence="1">Uncharacterized protein</fullName>
    </submittedName>
</protein>
<sequence length="155" mass="16681">MANMIVPGDEEIAGQADRSLAVEVGSVTGGSSSNLLNQIEISDLDLREAIINSFAVRGALAPSQPRHRVDAELIRSSRGIQEILLGLSVTAEVEMRYLVTTPATGAVVFSKPIRSTGLATSSDFFSPTERTQVATERAIQDNIRLLLAELYRLPT</sequence>
<keyword evidence="2" id="KW-1185">Reference proteome</keyword>
<proteinExistence type="predicted"/>
<evidence type="ECO:0000313" key="2">
    <source>
        <dbReference type="Proteomes" id="UP000019486"/>
    </source>
</evidence>
<accession>W9H4R8</accession>
<gene>
    <name evidence="1" type="ORF">N825_06040</name>
</gene>